<feature type="transmembrane region" description="Helical" evidence="1">
    <location>
        <begin position="106"/>
        <end position="128"/>
    </location>
</feature>
<comment type="caution">
    <text evidence="2">The sequence shown here is derived from an EMBL/GenBank/DDBJ whole genome shotgun (WGS) entry which is preliminary data.</text>
</comment>
<feature type="transmembrane region" description="Helical" evidence="1">
    <location>
        <begin position="190"/>
        <end position="215"/>
    </location>
</feature>
<feature type="transmembrane region" description="Helical" evidence="1">
    <location>
        <begin position="399"/>
        <end position="418"/>
    </location>
</feature>
<protein>
    <recommendedName>
        <fullName evidence="4">Glycosyltransferase RgtA/B/C/D-like domain-containing protein</fullName>
    </recommendedName>
</protein>
<dbReference type="RefSeq" id="WP_386801400.1">
    <property type="nucleotide sequence ID" value="NZ_JBHTMU010000003.1"/>
</dbReference>
<keyword evidence="1" id="KW-0812">Transmembrane</keyword>
<accession>A0ABW3ZF78</accession>
<evidence type="ECO:0000313" key="3">
    <source>
        <dbReference type="Proteomes" id="UP001597135"/>
    </source>
</evidence>
<keyword evidence="3" id="KW-1185">Reference proteome</keyword>
<organism evidence="2 3">
    <name type="scientific">Litorisediminicola beolgyonensis</name>
    <dbReference type="NCBI Taxonomy" id="1173614"/>
    <lineage>
        <taxon>Bacteria</taxon>
        <taxon>Pseudomonadati</taxon>
        <taxon>Pseudomonadota</taxon>
        <taxon>Alphaproteobacteria</taxon>
        <taxon>Rhodobacterales</taxon>
        <taxon>Paracoccaceae</taxon>
        <taxon>Litorisediminicola</taxon>
    </lineage>
</organism>
<dbReference type="EMBL" id="JBHTMU010000003">
    <property type="protein sequence ID" value="MFD1341342.1"/>
    <property type="molecule type" value="Genomic_DNA"/>
</dbReference>
<feature type="transmembrane region" description="Helical" evidence="1">
    <location>
        <begin position="12"/>
        <end position="34"/>
    </location>
</feature>
<evidence type="ECO:0000313" key="2">
    <source>
        <dbReference type="EMBL" id="MFD1341342.1"/>
    </source>
</evidence>
<proteinExistence type="predicted"/>
<feature type="transmembrane region" description="Helical" evidence="1">
    <location>
        <begin position="290"/>
        <end position="310"/>
    </location>
</feature>
<feature type="transmembrane region" description="Helical" evidence="1">
    <location>
        <begin position="134"/>
        <end position="153"/>
    </location>
</feature>
<sequence length="583" mass="62370">MNDAKARSGWDRAVWPVFWSLAAVCLAIFLMVALGQRGSLTTDPDSTLRLVQVRDLLAGQGWFDTTQHRVIPPEGLDLHWSRLFDGALGVLLLLFSQLMSREDAEIALLIAWPFLLLLALLAISASAARERFGPGAAIAAMFAALLIPVFVLTHFRYGNIDHHGLQIVLMAGMVWAALSRSRKAGFWGGIAGAVALAVGLEGVAVLGGLGVVLSLRAVFGPVEDRKLIRDFGLTLVLCAFLLFLLQTPLDQWLVTHCDELAVPILAVCGAAAFYGCLLPPLLDRLSSRRAQILGGGALTAFVGFALIPISQQCGDGPYAMVPQDIRDRVIAGVLENLPSYRMLLHSPTTAIQYVLPVIAAILLLLRLRIREDQRDARAVLLGSITLGFVGSLIQLRLILWALAALPIAAGVVTAAYLSDPKRPSRRPISTVLIVALLSPSIFAFTLGIFLPQEKKPVTLAADANCDRASITSLTEFPAGTVYNPLNLGPVILEATKHSITGASYHRSPDALVNGTIGFSENPEDFAIRLEATGADYVVMCRGNPYGGEGSVGAALSQGEVPEGLSLRLVSQPEASLLIYEVEG</sequence>
<gene>
    <name evidence="2" type="ORF">ACFQ4E_02815</name>
</gene>
<keyword evidence="1" id="KW-1133">Transmembrane helix</keyword>
<evidence type="ECO:0000256" key="1">
    <source>
        <dbReference type="SAM" id="Phobius"/>
    </source>
</evidence>
<keyword evidence="1" id="KW-0472">Membrane</keyword>
<feature type="transmembrane region" description="Helical" evidence="1">
    <location>
        <begin position="350"/>
        <end position="369"/>
    </location>
</feature>
<feature type="transmembrane region" description="Helical" evidence="1">
    <location>
        <begin position="430"/>
        <end position="450"/>
    </location>
</feature>
<evidence type="ECO:0008006" key="4">
    <source>
        <dbReference type="Google" id="ProtNLM"/>
    </source>
</evidence>
<feature type="transmembrane region" description="Helical" evidence="1">
    <location>
        <begin position="376"/>
        <end position="393"/>
    </location>
</feature>
<feature type="transmembrane region" description="Helical" evidence="1">
    <location>
        <begin position="260"/>
        <end position="278"/>
    </location>
</feature>
<name>A0ABW3ZF78_9RHOB</name>
<dbReference type="Proteomes" id="UP001597135">
    <property type="component" value="Unassembled WGS sequence"/>
</dbReference>
<feature type="transmembrane region" description="Helical" evidence="1">
    <location>
        <begin position="227"/>
        <end position="245"/>
    </location>
</feature>
<reference evidence="3" key="1">
    <citation type="journal article" date="2019" name="Int. J. Syst. Evol. Microbiol.">
        <title>The Global Catalogue of Microorganisms (GCM) 10K type strain sequencing project: providing services to taxonomists for standard genome sequencing and annotation.</title>
        <authorList>
            <consortium name="The Broad Institute Genomics Platform"/>
            <consortium name="The Broad Institute Genome Sequencing Center for Infectious Disease"/>
            <person name="Wu L."/>
            <person name="Ma J."/>
        </authorList>
    </citation>
    <scope>NUCLEOTIDE SEQUENCE [LARGE SCALE GENOMIC DNA]</scope>
    <source>
        <strain evidence="3">CCUG 62953</strain>
    </source>
</reference>